<dbReference type="Pfam" id="PF25876">
    <property type="entry name" value="HH_MFP_RND"/>
    <property type="match status" value="1"/>
</dbReference>
<dbReference type="OrthoDB" id="9811754at2"/>
<evidence type="ECO:0000256" key="3">
    <source>
        <dbReference type="ARBA" id="ARBA00022692"/>
    </source>
</evidence>
<protein>
    <submittedName>
        <fullName evidence="9">RND family efflux transporter MFP subunit</fullName>
    </submittedName>
</protein>
<feature type="domain" description="Multidrug resistance protein MdtA-like alpha-helical hairpin" evidence="6">
    <location>
        <begin position="83"/>
        <end position="150"/>
    </location>
</feature>
<evidence type="ECO:0000256" key="5">
    <source>
        <dbReference type="ARBA" id="ARBA00023136"/>
    </source>
</evidence>
<dbReference type="GO" id="GO:0022857">
    <property type="term" value="F:transmembrane transporter activity"/>
    <property type="evidence" value="ECO:0007669"/>
    <property type="project" value="InterPro"/>
</dbReference>
<sequence>MMKTMRVLVTVLLVLIAGGAGSWVWNDYMYSPWTRDGRVRADIITVAPDVSGWVTKLDVRHDAVVKKGQLLFQVDAQRYHAALAKSEATAENEKYALALAQHKYERRKQLVKSQSISAEDLEVARINTQIAEANYKLALAELETAKLNVNRTKIYAPESGNIINLNLRQGNYVSQGVPVLAIVKADSFYVTGYFEETKLPLIHLGQHATVTLLGGGELTGEVASIGRAIANTNTQSDNQLLPQIQQTFNWVRLAQRIPVDIKLASVPQDIRLSAGMTVSIHLSEQ</sequence>
<gene>
    <name evidence="9" type="ORF">DFP81_101441</name>
</gene>
<dbReference type="EMBL" id="QUNG01000001">
    <property type="protein sequence ID" value="REG86871.1"/>
    <property type="molecule type" value="Genomic_DNA"/>
</dbReference>
<evidence type="ECO:0000313" key="10">
    <source>
        <dbReference type="Proteomes" id="UP000256542"/>
    </source>
</evidence>
<dbReference type="SUPFAM" id="SSF111369">
    <property type="entry name" value="HlyD-like secretion proteins"/>
    <property type="match status" value="1"/>
</dbReference>
<evidence type="ECO:0000259" key="6">
    <source>
        <dbReference type="Pfam" id="PF25876"/>
    </source>
</evidence>
<keyword evidence="3" id="KW-0812">Transmembrane</keyword>
<dbReference type="NCBIfam" id="TIGR01730">
    <property type="entry name" value="RND_mfp"/>
    <property type="match status" value="1"/>
</dbReference>
<comment type="caution">
    <text evidence="9">The sequence shown here is derived from an EMBL/GenBank/DDBJ whole genome shotgun (WGS) entry which is preliminary data.</text>
</comment>
<dbReference type="Gene3D" id="2.40.30.170">
    <property type="match status" value="1"/>
</dbReference>
<dbReference type="Proteomes" id="UP000256542">
    <property type="component" value="Unassembled WGS sequence"/>
</dbReference>
<dbReference type="Pfam" id="PF25917">
    <property type="entry name" value="BSH_RND"/>
    <property type="match status" value="1"/>
</dbReference>
<keyword evidence="4" id="KW-1133">Transmembrane helix</keyword>
<dbReference type="InterPro" id="IPR006143">
    <property type="entry name" value="RND_pump_MFP"/>
</dbReference>
<feature type="domain" description="p-hydroxybenzoic acid efflux pump subunit AaeA-like beta-barrel" evidence="8">
    <location>
        <begin position="187"/>
        <end position="281"/>
    </location>
</feature>
<dbReference type="InterPro" id="IPR058624">
    <property type="entry name" value="MdtA-like_HH"/>
</dbReference>
<dbReference type="PANTHER" id="PTHR30367:SF12">
    <property type="entry name" value="P-HYDROXYBENZOIC ACID EFFLUX PUMP SUBUNIT AAEA"/>
    <property type="match status" value="1"/>
</dbReference>
<evidence type="ECO:0000259" key="7">
    <source>
        <dbReference type="Pfam" id="PF25917"/>
    </source>
</evidence>
<comment type="subcellular location">
    <subcellularLocation>
        <location evidence="1">Membrane</location>
        <topology evidence="1">Single-pass membrane protein</topology>
    </subcellularLocation>
</comment>
<evidence type="ECO:0000256" key="2">
    <source>
        <dbReference type="ARBA" id="ARBA00009477"/>
    </source>
</evidence>
<accession>A0A3E0DXP6</accession>
<dbReference type="PANTHER" id="PTHR30367">
    <property type="entry name" value="P-HYDROXYBENZOIC ACID EFFLUX PUMP SUBUNIT AAEA-RELATED"/>
    <property type="match status" value="1"/>
</dbReference>
<dbReference type="InterPro" id="IPR058625">
    <property type="entry name" value="MdtA-like_BSH"/>
</dbReference>
<evidence type="ECO:0000256" key="4">
    <source>
        <dbReference type="ARBA" id="ARBA00022989"/>
    </source>
</evidence>
<evidence type="ECO:0000313" key="9">
    <source>
        <dbReference type="EMBL" id="REG86871.1"/>
    </source>
</evidence>
<comment type="similarity">
    <text evidence="2">Belongs to the membrane fusion protein (MFP) (TC 8.A.1) family.</text>
</comment>
<proteinExistence type="inferred from homology"/>
<evidence type="ECO:0000256" key="1">
    <source>
        <dbReference type="ARBA" id="ARBA00004167"/>
    </source>
</evidence>
<name>A0A3E0DXP6_9GAMM</name>
<dbReference type="InterPro" id="IPR050393">
    <property type="entry name" value="MFP_Efflux_Pump"/>
</dbReference>
<dbReference type="InterPro" id="IPR058634">
    <property type="entry name" value="AaeA-lik-b-barrel"/>
</dbReference>
<dbReference type="GO" id="GO:0016020">
    <property type="term" value="C:membrane"/>
    <property type="evidence" value="ECO:0007669"/>
    <property type="project" value="InterPro"/>
</dbReference>
<evidence type="ECO:0000259" key="8">
    <source>
        <dbReference type="Pfam" id="PF25963"/>
    </source>
</evidence>
<feature type="domain" description="Multidrug resistance protein MdtA-like barrel-sandwich hybrid" evidence="7">
    <location>
        <begin position="43"/>
        <end position="183"/>
    </location>
</feature>
<dbReference type="Pfam" id="PF25963">
    <property type="entry name" value="Beta-barrel_AAEA"/>
    <property type="match status" value="1"/>
</dbReference>
<dbReference type="AlphaFoldDB" id="A0A3E0DXP6"/>
<dbReference type="Gene3D" id="1.10.287.470">
    <property type="entry name" value="Helix hairpin bin"/>
    <property type="match status" value="1"/>
</dbReference>
<keyword evidence="5" id="KW-0472">Membrane</keyword>
<keyword evidence="10" id="KW-1185">Reference proteome</keyword>
<organism evidence="9 10">
    <name type="scientific">Marinomonas pollencensis</name>
    <dbReference type="NCBI Taxonomy" id="491954"/>
    <lineage>
        <taxon>Bacteria</taxon>
        <taxon>Pseudomonadati</taxon>
        <taxon>Pseudomonadota</taxon>
        <taxon>Gammaproteobacteria</taxon>
        <taxon>Oceanospirillales</taxon>
        <taxon>Oceanospirillaceae</taxon>
        <taxon>Marinomonas</taxon>
    </lineage>
</organism>
<reference evidence="9 10" key="1">
    <citation type="submission" date="2018-08" db="EMBL/GenBank/DDBJ databases">
        <title>Genomic Encyclopedia of Type Strains, Phase III (KMG-III): the genomes of soil and plant-associated and newly described type strains.</title>
        <authorList>
            <person name="Whitman W."/>
        </authorList>
    </citation>
    <scope>NUCLEOTIDE SEQUENCE [LARGE SCALE GENOMIC DNA]</scope>
    <source>
        <strain evidence="9 10">CECT 7375</strain>
    </source>
</reference>
<dbReference type="RefSeq" id="WP_115896108.1">
    <property type="nucleotide sequence ID" value="NZ_QUNG01000001.1"/>
</dbReference>